<gene>
    <name evidence="1" type="ORF">VTL71DRAFT_10810</name>
</gene>
<accession>A0ABR4CUB6</accession>
<protein>
    <submittedName>
        <fullName evidence="1">Uncharacterized protein</fullName>
    </submittedName>
</protein>
<keyword evidence="2" id="KW-1185">Reference proteome</keyword>
<dbReference type="Proteomes" id="UP001595075">
    <property type="component" value="Unassembled WGS sequence"/>
</dbReference>
<reference evidence="1 2" key="1">
    <citation type="journal article" date="2024" name="Commun. Biol.">
        <title>Comparative genomic analysis of thermophilic fungi reveals convergent evolutionary adaptations and gene losses.</title>
        <authorList>
            <person name="Steindorff A.S."/>
            <person name="Aguilar-Pontes M.V."/>
            <person name="Robinson A.J."/>
            <person name="Andreopoulos B."/>
            <person name="LaButti K."/>
            <person name="Kuo A."/>
            <person name="Mondo S."/>
            <person name="Riley R."/>
            <person name="Otillar R."/>
            <person name="Haridas S."/>
            <person name="Lipzen A."/>
            <person name="Grimwood J."/>
            <person name="Schmutz J."/>
            <person name="Clum A."/>
            <person name="Reid I.D."/>
            <person name="Moisan M.C."/>
            <person name="Butler G."/>
            <person name="Nguyen T.T.M."/>
            <person name="Dewar K."/>
            <person name="Conant G."/>
            <person name="Drula E."/>
            <person name="Henrissat B."/>
            <person name="Hansel C."/>
            <person name="Singer S."/>
            <person name="Hutchinson M.I."/>
            <person name="de Vries R.P."/>
            <person name="Natvig D.O."/>
            <person name="Powell A.J."/>
            <person name="Tsang A."/>
            <person name="Grigoriev I.V."/>
        </authorList>
    </citation>
    <scope>NUCLEOTIDE SEQUENCE [LARGE SCALE GENOMIC DNA]</scope>
    <source>
        <strain evidence="1 2">CBS 494.80</strain>
    </source>
</reference>
<name>A0ABR4CUB6_9HELO</name>
<proteinExistence type="predicted"/>
<evidence type="ECO:0000313" key="2">
    <source>
        <dbReference type="Proteomes" id="UP001595075"/>
    </source>
</evidence>
<comment type="caution">
    <text evidence="1">The sequence shown here is derived from an EMBL/GenBank/DDBJ whole genome shotgun (WGS) entry which is preliminary data.</text>
</comment>
<dbReference type="EMBL" id="JAZHXI010000003">
    <property type="protein sequence ID" value="KAL2073484.1"/>
    <property type="molecule type" value="Genomic_DNA"/>
</dbReference>
<organism evidence="1 2">
    <name type="scientific">Oculimacula yallundae</name>
    <dbReference type="NCBI Taxonomy" id="86028"/>
    <lineage>
        <taxon>Eukaryota</taxon>
        <taxon>Fungi</taxon>
        <taxon>Dikarya</taxon>
        <taxon>Ascomycota</taxon>
        <taxon>Pezizomycotina</taxon>
        <taxon>Leotiomycetes</taxon>
        <taxon>Helotiales</taxon>
        <taxon>Ploettnerulaceae</taxon>
        <taxon>Oculimacula</taxon>
    </lineage>
</organism>
<evidence type="ECO:0000313" key="1">
    <source>
        <dbReference type="EMBL" id="KAL2073484.1"/>
    </source>
</evidence>
<sequence>MFPKAAFFTLGPLLVTRDVPKLPIAGRKGLVGSIALVSYVFVADAQCSMRNWLQPYVDTQLPPDDDPIRPLYNG</sequence>